<dbReference type="Pfam" id="PF13469">
    <property type="entry name" value="Sulfotransfer_3"/>
    <property type="match status" value="1"/>
</dbReference>
<dbReference type="Gene3D" id="3.40.50.300">
    <property type="entry name" value="P-loop containing nucleotide triphosphate hydrolases"/>
    <property type="match status" value="1"/>
</dbReference>
<organism evidence="5 6">
    <name type="scientific">Micractinium conductrix</name>
    <dbReference type="NCBI Taxonomy" id="554055"/>
    <lineage>
        <taxon>Eukaryota</taxon>
        <taxon>Viridiplantae</taxon>
        <taxon>Chlorophyta</taxon>
        <taxon>core chlorophytes</taxon>
        <taxon>Trebouxiophyceae</taxon>
        <taxon>Chlorellales</taxon>
        <taxon>Chlorellaceae</taxon>
        <taxon>Chlorella clade</taxon>
        <taxon>Micractinium</taxon>
    </lineage>
</organism>
<evidence type="ECO:0000313" key="6">
    <source>
        <dbReference type="Proteomes" id="UP000239649"/>
    </source>
</evidence>
<dbReference type="SUPFAM" id="SSF52540">
    <property type="entry name" value="P-loop containing nucleoside triphosphate hydrolases"/>
    <property type="match status" value="1"/>
</dbReference>
<feature type="binding site" evidence="3">
    <location>
        <position position="208"/>
    </location>
    <ligand>
        <name>3'-phosphoadenylyl sulfate</name>
        <dbReference type="ChEBI" id="CHEBI:58339"/>
    </ligand>
</feature>
<feature type="binding site" evidence="3">
    <location>
        <position position="216"/>
    </location>
    <ligand>
        <name>3'-phosphoadenylyl sulfate</name>
        <dbReference type="ChEBI" id="CHEBI:58339"/>
    </ligand>
</feature>
<dbReference type="OrthoDB" id="411451at2759"/>
<dbReference type="PANTHER" id="PTHR10605:SF56">
    <property type="entry name" value="BIFUNCTIONAL HEPARAN SULFATE N-DEACETYLASE_N-SULFOTRANSFERASE"/>
    <property type="match status" value="1"/>
</dbReference>
<proteinExistence type="predicted"/>
<dbReference type="InterPro" id="IPR027417">
    <property type="entry name" value="P-loop_NTPase"/>
</dbReference>
<evidence type="ECO:0000256" key="1">
    <source>
        <dbReference type="ARBA" id="ARBA00022679"/>
    </source>
</evidence>
<evidence type="ECO:0000256" key="4">
    <source>
        <dbReference type="SAM" id="MobiDB-lite"/>
    </source>
</evidence>
<dbReference type="InterPro" id="IPR037359">
    <property type="entry name" value="NST/OST"/>
</dbReference>
<accession>A0A2P6VBN5</accession>
<feature type="active site" description="For sulfotransferase activity" evidence="2">
    <location>
        <position position="103"/>
    </location>
</feature>
<feature type="region of interest" description="Disordered" evidence="4">
    <location>
        <begin position="417"/>
        <end position="438"/>
    </location>
</feature>
<reference evidence="5 6" key="1">
    <citation type="journal article" date="2018" name="Plant J.">
        <title>Genome sequences of Chlorella sorokiniana UTEX 1602 and Micractinium conductrix SAG 241.80: implications to maltose excretion by a green alga.</title>
        <authorList>
            <person name="Arriola M.B."/>
            <person name="Velmurugan N."/>
            <person name="Zhang Y."/>
            <person name="Plunkett M.H."/>
            <person name="Hondzo H."/>
            <person name="Barney B.M."/>
        </authorList>
    </citation>
    <scope>NUCLEOTIDE SEQUENCE [LARGE SCALE GENOMIC DNA]</scope>
    <source>
        <strain evidence="5 6">SAG 241.80</strain>
    </source>
</reference>
<dbReference type="AlphaFoldDB" id="A0A2P6VBN5"/>
<dbReference type="STRING" id="554055.A0A2P6VBN5"/>
<dbReference type="GO" id="GO:0008146">
    <property type="term" value="F:sulfotransferase activity"/>
    <property type="evidence" value="ECO:0007669"/>
    <property type="project" value="InterPro"/>
</dbReference>
<keyword evidence="6" id="KW-1185">Reference proteome</keyword>
<evidence type="ECO:0000313" key="5">
    <source>
        <dbReference type="EMBL" id="PSC71510.1"/>
    </source>
</evidence>
<gene>
    <name evidence="5" type="ORF">C2E20_5185</name>
</gene>
<keyword evidence="1" id="KW-0808">Transferase</keyword>
<dbReference type="EMBL" id="LHPF02000014">
    <property type="protein sequence ID" value="PSC71510.1"/>
    <property type="molecule type" value="Genomic_DNA"/>
</dbReference>
<dbReference type="Proteomes" id="UP000239649">
    <property type="component" value="Unassembled WGS sequence"/>
</dbReference>
<comment type="caution">
    <text evidence="5">The sequence shown here is derived from an EMBL/GenBank/DDBJ whole genome shotgun (WGS) entry which is preliminary data.</text>
</comment>
<evidence type="ECO:0000256" key="2">
    <source>
        <dbReference type="PIRSR" id="PIRSR637359-1"/>
    </source>
</evidence>
<name>A0A2P6VBN5_9CHLO</name>
<sequence>MASAAFDYLVFPLLLPFICLWLLAARALSLVVPIFWPLTAMLARRLEWAVPFIPSIYAQRGRVLGGLIRFGFEFTYAMNVVRRYLTLPLCRSAPDFFIVGFPKAGTTSLAAYLKQHPAIDGIDGLRWHESMHKESHHFMGALGRHAASSATAYRSYFPTCLKRWWVERVRRAGKWLVFDACPVNACLDYTAARMAKVAPDAKLIFCLRDPVAGAFSAEIMLRNLGVPLSWSLMEDVRPADPRFAETPADVAYWEQVAKLDPDAPLPEDLMQKFYFDAYSVLRCGRLADRIAPFLEHYKPENIMFIEFSEFTSNTHAVVQRALEFVGADPQKLRFKELPPGMQGERRGRRMHPSVKRKLAAYFAEPNLRLFALLGRSFPWTDPLSQAAGPSAYASFSTVSFGSMDMAQLPALPVSTLASSASGPVGGNKAAGSNGKGQAAGTAEPAVAITIPEGGGAAAAKESSSGSSESVSLTAAAAVGGAGLATAV</sequence>
<evidence type="ECO:0000256" key="3">
    <source>
        <dbReference type="PIRSR" id="PIRSR637359-2"/>
    </source>
</evidence>
<feature type="compositionally biased region" description="Low complexity" evidence="4">
    <location>
        <begin position="426"/>
        <end position="438"/>
    </location>
</feature>
<protein>
    <submittedName>
        <fullName evidence="5">Sulfotransferase</fullName>
    </submittedName>
</protein>
<dbReference type="PANTHER" id="PTHR10605">
    <property type="entry name" value="HEPARAN SULFATE SULFOTRANSFERASE"/>
    <property type="match status" value="1"/>
</dbReference>